<proteinExistence type="predicted"/>
<dbReference type="EMBL" id="RHLD01000002">
    <property type="protein sequence ID" value="TPP42346.1"/>
    <property type="molecule type" value="Genomic_DNA"/>
</dbReference>
<sequence length="102" mass="11013">MAGERTAGGRSQLYSVTEVTCARLARYEVAPTLGWPISLRLECRLCKAMPWPLQRVLNRLIAFQVASVSEACAAAETAAEAVNASLRFYGPADANLALSRGR</sequence>
<gene>
    <name evidence="1" type="ORF">CGC20_29440</name>
</gene>
<comment type="caution">
    <text evidence="1">The sequence shown here is derived from an EMBL/GenBank/DDBJ whole genome shotgun (WGS) entry which is preliminary data.</text>
</comment>
<reference evidence="2" key="1">
    <citation type="submission" date="2019-02" db="EMBL/GenBank/DDBJ databases">
        <title>FDA dAtabase for Regulatory Grade micrObial Sequences (FDA-ARGOS): Supporting development and validation of Infectious Disease Dx tests.</title>
        <authorList>
            <person name="Duncan R."/>
            <person name="Fisher C."/>
            <person name="Tallon L."/>
            <person name="Sadzewicz L."/>
            <person name="Sengamalay N."/>
            <person name="Ott S."/>
            <person name="Godinez A."/>
            <person name="Nagaraj S."/>
            <person name="Vavikolanu K."/>
            <person name="Vyas G."/>
            <person name="Nadendla S."/>
            <person name="Aluvathingal J."/>
            <person name="Sichtig H."/>
        </authorList>
    </citation>
    <scope>NUCLEOTIDE SEQUENCE [LARGE SCALE GENOMIC DNA]</scope>
    <source>
        <strain evidence="2">FDAARGOS_360</strain>
    </source>
</reference>
<evidence type="ECO:0000313" key="1">
    <source>
        <dbReference type="EMBL" id="TPP42346.1"/>
    </source>
</evidence>
<protein>
    <submittedName>
        <fullName evidence="1">Uncharacterized protein</fullName>
    </submittedName>
</protein>
<organism evidence="1 2">
    <name type="scientific">Leishmania donovani</name>
    <dbReference type="NCBI Taxonomy" id="5661"/>
    <lineage>
        <taxon>Eukaryota</taxon>
        <taxon>Discoba</taxon>
        <taxon>Euglenozoa</taxon>
        <taxon>Kinetoplastea</taxon>
        <taxon>Metakinetoplastina</taxon>
        <taxon>Trypanosomatida</taxon>
        <taxon>Trypanosomatidae</taxon>
        <taxon>Leishmaniinae</taxon>
        <taxon>Leishmania</taxon>
    </lineage>
</organism>
<accession>A0A504X043</accession>
<dbReference type="Proteomes" id="UP000318821">
    <property type="component" value="Unassembled WGS sequence"/>
</dbReference>
<name>A0A504X043_LEIDO</name>
<dbReference type="AlphaFoldDB" id="A0A504X043"/>
<evidence type="ECO:0000313" key="2">
    <source>
        <dbReference type="Proteomes" id="UP000318821"/>
    </source>
</evidence>